<dbReference type="GO" id="GO:0003924">
    <property type="term" value="F:GTPase activity"/>
    <property type="evidence" value="ECO:0007669"/>
    <property type="project" value="InterPro"/>
</dbReference>
<dbReference type="SUPFAM" id="SSF52540">
    <property type="entry name" value="P-loop containing nucleoside triphosphate hydrolases"/>
    <property type="match status" value="1"/>
</dbReference>
<dbReference type="InterPro" id="IPR019762">
    <property type="entry name" value="Dynamin_GTPase_CS"/>
</dbReference>
<dbReference type="InterPro" id="IPR022812">
    <property type="entry name" value="Dynamin"/>
</dbReference>
<dbReference type="GO" id="GO:0005525">
    <property type="term" value="F:GTP binding"/>
    <property type="evidence" value="ECO:0007669"/>
    <property type="project" value="UniProtKB-KW"/>
</dbReference>
<dbReference type="Pfam" id="PF00350">
    <property type="entry name" value="Dynamin_N"/>
    <property type="match status" value="1"/>
</dbReference>
<dbReference type="Pfam" id="PF01031">
    <property type="entry name" value="Dynamin_M"/>
    <property type="match status" value="1"/>
</dbReference>
<dbReference type="InterPro" id="IPR001401">
    <property type="entry name" value="Dynamin_GTPase"/>
</dbReference>
<dbReference type="CDD" id="cd08771">
    <property type="entry name" value="DLP_1"/>
    <property type="match status" value="1"/>
</dbReference>
<reference evidence="7 8" key="3">
    <citation type="journal article" date="2016" name="Sci. Rep.">
        <title>Genome-wide diversity and gene expression profiling of Babesia microti isolates identify polymorphic genes that mediate host-pathogen interactions.</title>
        <authorList>
            <person name="Silva J.C."/>
            <person name="Cornillot E."/>
            <person name="McCracken C."/>
            <person name="Usmani-Brown S."/>
            <person name="Dwivedi A."/>
            <person name="Ifeonu O.O."/>
            <person name="Crabtree J."/>
            <person name="Gotia H.T."/>
            <person name="Virji A.Z."/>
            <person name="Reynes C."/>
            <person name="Colinge J."/>
            <person name="Kumar V."/>
            <person name="Lawres L."/>
            <person name="Pazzi J.E."/>
            <person name="Pablo J.V."/>
            <person name="Hung C."/>
            <person name="Brancato J."/>
            <person name="Kumari P."/>
            <person name="Orvis J."/>
            <person name="Tretina K."/>
            <person name="Chibucos M."/>
            <person name="Ott S."/>
            <person name="Sadzewicz L."/>
            <person name="Sengamalay N."/>
            <person name="Shetty A.C."/>
            <person name="Su Q."/>
            <person name="Tallon L."/>
            <person name="Fraser C.M."/>
            <person name="Frutos R."/>
            <person name="Molina D.M."/>
            <person name="Krause P.J."/>
            <person name="Ben Mamoun C."/>
        </authorList>
    </citation>
    <scope>NUCLEOTIDE SEQUENCE [LARGE SCALE GENOMIC DNA]</scope>
    <source>
        <strain evidence="7 8">RI</strain>
    </source>
</reference>
<dbReference type="SMART" id="SM00053">
    <property type="entry name" value="DYNc"/>
    <property type="match status" value="1"/>
</dbReference>
<comment type="similarity">
    <text evidence="3">Belongs to the TRAFAC class dynamin-like GTPase superfamily. Dynamin/Fzo/YdjA family.</text>
</comment>
<dbReference type="InterPro" id="IPR027417">
    <property type="entry name" value="P-loop_NTPase"/>
</dbReference>
<dbReference type="PRINTS" id="PR00195">
    <property type="entry name" value="DYNAMIN"/>
</dbReference>
<dbReference type="RefSeq" id="XP_012650241.1">
    <property type="nucleotide sequence ID" value="XM_012794787.1"/>
</dbReference>
<dbReference type="Proteomes" id="UP000002899">
    <property type="component" value="Chromosome IV"/>
</dbReference>
<dbReference type="FunFam" id="3.40.50.300:FF:001311">
    <property type="entry name" value="Dynamin-like protein-related"/>
    <property type="match status" value="1"/>
</dbReference>
<keyword evidence="1 3" id="KW-0547">Nucleotide-binding</keyword>
<dbReference type="Pfam" id="PF02212">
    <property type="entry name" value="GED"/>
    <property type="match status" value="1"/>
</dbReference>
<dbReference type="PANTHER" id="PTHR11566">
    <property type="entry name" value="DYNAMIN"/>
    <property type="match status" value="1"/>
</dbReference>
<evidence type="ECO:0000313" key="8">
    <source>
        <dbReference type="Proteomes" id="UP000002899"/>
    </source>
</evidence>
<dbReference type="PROSITE" id="PS51718">
    <property type="entry name" value="G_DYNAMIN_2"/>
    <property type="match status" value="1"/>
</dbReference>
<feature type="domain" description="Dynamin-type G" evidence="6">
    <location>
        <begin position="29"/>
        <end position="302"/>
    </location>
</feature>
<feature type="compositionally biased region" description="Basic and acidic residues" evidence="4">
    <location>
        <begin position="686"/>
        <end position="711"/>
    </location>
</feature>
<dbReference type="InterPro" id="IPR000375">
    <property type="entry name" value="Dynamin_stalk"/>
</dbReference>
<feature type="domain" description="GED" evidence="5">
    <location>
        <begin position="567"/>
        <end position="658"/>
    </location>
</feature>
<dbReference type="PROSITE" id="PS00410">
    <property type="entry name" value="G_DYNAMIN_1"/>
    <property type="match status" value="1"/>
</dbReference>
<protein>
    <submittedName>
        <fullName evidence="7">Dynamin family</fullName>
    </submittedName>
</protein>
<dbReference type="GO" id="GO:0016020">
    <property type="term" value="C:membrane"/>
    <property type="evidence" value="ECO:0007669"/>
    <property type="project" value="TreeGrafter"/>
</dbReference>
<keyword evidence="8" id="KW-1185">Reference proteome</keyword>
<name>I7J9D9_BABMR</name>
<evidence type="ECO:0000313" key="7">
    <source>
        <dbReference type="EMBL" id="CCF75833.1"/>
    </source>
</evidence>
<reference evidence="7 8" key="1">
    <citation type="journal article" date="2012" name="Nucleic Acids Res.">
        <title>Sequencing of the smallest Apicomplexan genome from the human pathogen Babesia microti.</title>
        <authorList>
            <person name="Cornillot E."/>
            <person name="Hadj-Kaddour K."/>
            <person name="Dassouli A."/>
            <person name="Noel B."/>
            <person name="Ranwez V."/>
            <person name="Vacherie B."/>
            <person name="Augagneur Y."/>
            <person name="Bres V."/>
            <person name="Duclos A."/>
            <person name="Randazzo S."/>
            <person name="Carcy B."/>
            <person name="Debierre-Grockiego F."/>
            <person name="Delbecq S."/>
            <person name="Moubri-Menage K."/>
            <person name="Shams-Eldin H."/>
            <person name="Usmani-Brown S."/>
            <person name="Bringaud F."/>
            <person name="Wincker P."/>
            <person name="Vivares C.P."/>
            <person name="Schwarz R.T."/>
            <person name="Schetters T.P."/>
            <person name="Krause P.J."/>
            <person name="Gorenflot A."/>
            <person name="Berry V."/>
            <person name="Barbe V."/>
            <person name="Ben Mamoun C."/>
        </authorList>
    </citation>
    <scope>NUCLEOTIDE SEQUENCE [LARGE SCALE GENOMIC DNA]</scope>
    <source>
        <strain evidence="7 8">RI</strain>
    </source>
</reference>
<evidence type="ECO:0000256" key="1">
    <source>
        <dbReference type="ARBA" id="ARBA00022741"/>
    </source>
</evidence>
<feature type="region of interest" description="Disordered" evidence="4">
    <location>
        <begin position="682"/>
        <end position="723"/>
    </location>
</feature>
<evidence type="ECO:0000256" key="3">
    <source>
        <dbReference type="RuleBase" id="RU003932"/>
    </source>
</evidence>
<dbReference type="InterPro" id="IPR030381">
    <property type="entry name" value="G_DYNAMIN_dom"/>
</dbReference>
<dbReference type="VEuPathDB" id="PiroplasmaDB:BmR1_04g08245"/>
<dbReference type="GO" id="GO:0008017">
    <property type="term" value="F:microtubule binding"/>
    <property type="evidence" value="ECO:0007669"/>
    <property type="project" value="TreeGrafter"/>
</dbReference>
<dbReference type="EMBL" id="LN871599">
    <property type="protein sequence ID" value="CCF75833.1"/>
    <property type="molecule type" value="Genomic_DNA"/>
</dbReference>
<dbReference type="InterPro" id="IPR003130">
    <property type="entry name" value="GED"/>
</dbReference>
<dbReference type="SMART" id="SM00302">
    <property type="entry name" value="GED"/>
    <property type="match status" value="1"/>
</dbReference>
<dbReference type="OrthoDB" id="5061070at2759"/>
<evidence type="ECO:0000259" key="6">
    <source>
        <dbReference type="PROSITE" id="PS51718"/>
    </source>
</evidence>
<dbReference type="PROSITE" id="PS51388">
    <property type="entry name" value="GED"/>
    <property type="match status" value="1"/>
</dbReference>
<evidence type="ECO:0000256" key="2">
    <source>
        <dbReference type="ARBA" id="ARBA00023134"/>
    </source>
</evidence>
<keyword evidence="2 3" id="KW-0342">GTP-binding</keyword>
<reference evidence="7 8" key="2">
    <citation type="journal article" date="2013" name="PLoS ONE">
        <title>Whole genome mapping and re-organization of the nuclear and mitochondrial genomes of Babesia microti isolates.</title>
        <authorList>
            <person name="Cornillot E."/>
            <person name="Dassouli A."/>
            <person name="Garg A."/>
            <person name="Pachikara N."/>
            <person name="Randazzo S."/>
            <person name="Depoix D."/>
            <person name="Carcy B."/>
            <person name="Delbecq S."/>
            <person name="Frutos R."/>
            <person name="Silva J.C."/>
            <person name="Sutton R."/>
            <person name="Krause P.J."/>
            <person name="Mamoun C.B."/>
        </authorList>
    </citation>
    <scope>NUCLEOTIDE SEQUENCE [LARGE SCALE GENOMIC DNA]</scope>
    <source>
        <strain evidence="7 8">RI</strain>
    </source>
</reference>
<dbReference type="GeneID" id="24426286"/>
<dbReference type="GO" id="GO:0005737">
    <property type="term" value="C:cytoplasm"/>
    <property type="evidence" value="ECO:0007669"/>
    <property type="project" value="TreeGrafter"/>
</dbReference>
<proteinExistence type="inferred from homology"/>
<dbReference type="Gene3D" id="1.20.120.1240">
    <property type="entry name" value="Dynamin, middle domain"/>
    <property type="match status" value="1"/>
</dbReference>
<sequence>MSGDNTLYSNVRCFIDLIDDLRDIGLQQYINLPRICVVGTQSSGKSSVLESIVGIDFLPRGEGIVTRRPIEFRLVHLVGDGDTKAYAVFDNDGQKFYDFNKVRDHIVKLTNKDAGENCGIIDSPIILSIHSPNCPDLSLIDLPGITRVPIKNSDQTDDIEKLTRDMAMKYASDHRTLILAVLAANVDMSTSDALQLARRADPQGLRTLGVITKIDLMDRGVDASHMILNDDVPLRLGYTGVKNRSQKDINEGVSISQALENEKEFFDNHSVYKNLNPSLFGIPSLINKLTDVLFLHIKHLIPDIHNELIAKTKIVSEKLAAIGDNVPQTEAEQVQMLWALIADYCNIFASTIKGKYTARLQTMFEAEIAVGSQIRGIFNELLEEYVGKPITSGMSNHDIDQAIRLHEGDSLPGFPSLDTFEFLILPYLKKIVPDVFSCLDKINSTLITLSNNISNRVFNRFPALGSEVLNVSLEIFKREYDVTSRILNDFITSETTYLFTNDSKYLLDNFRIMCNDISDKEDNSSNVKEPQQRTITDKASQMVHAAQQKISKAWDSMEKTRYSATFIKEIRRRLDCYFEIVLRNVRDSVPKIIGKFLVRKILENMQFEIYSTLNKQPQLGLLLGEPPHIHKERMALKNQLEIMKRSICIIQRDGNFNNANNLEPSITFEVSTLLKTMHFKNKTGHSRHENVNSKHDSNRENARNEVRDSKINESNTDSGYKFDKCHTNPYYSSRFDRKEYMKQGFHSSRNPIVGNPLFDH</sequence>
<dbReference type="InterPro" id="IPR020850">
    <property type="entry name" value="GED_dom"/>
</dbReference>
<dbReference type="InterPro" id="IPR045063">
    <property type="entry name" value="Dynamin_N"/>
</dbReference>
<accession>I7J9D9</accession>
<dbReference type="KEGG" id="bmic:BmR1_04g08245"/>
<dbReference type="PANTHER" id="PTHR11566:SF233">
    <property type="entry name" value="CHROMOSOME UNDETERMINED SCAFFOLD_59, WHOLE GENOME SHOTGUN SEQUENCE"/>
    <property type="match status" value="1"/>
</dbReference>
<dbReference type="Gene3D" id="3.40.50.300">
    <property type="entry name" value="P-loop containing nucleotide triphosphate hydrolases"/>
    <property type="match status" value="1"/>
</dbReference>
<evidence type="ECO:0000256" key="4">
    <source>
        <dbReference type="SAM" id="MobiDB-lite"/>
    </source>
</evidence>
<gene>
    <name evidence="7" type="ORF">BmR1_04g08245</name>
</gene>
<dbReference type="AlphaFoldDB" id="I7J9D9"/>
<dbReference type="GO" id="GO:0005874">
    <property type="term" value="C:microtubule"/>
    <property type="evidence" value="ECO:0007669"/>
    <property type="project" value="TreeGrafter"/>
</dbReference>
<evidence type="ECO:0000259" key="5">
    <source>
        <dbReference type="PROSITE" id="PS51388"/>
    </source>
</evidence>
<organism evidence="7 8">
    <name type="scientific">Babesia microti (strain RI)</name>
    <dbReference type="NCBI Taxonomy" id="1133968"/>
    <lineage>
        <taxon>Eukaryota</taxon>
        <taxon>Sar</taxon>
        <taxon>Alveolata</taxon>
        <taxon>Apicomplexa</taxon>
        <taxon>Aconoidasida</taxon>
        <taxon>Piroplasmida</taxon>
        <taxon>Babesiidae</taxon>
        <taxon>Babesia</taxon>
    </lineage>
</organism>